<keyword evidence="6 11" id="KW-0812">Transmembrane</keyword>
<keyword evidence="7 14" id="KW-0418">Kinase</keyword>
<dbReference type="EMBL" id="JBHTON010000029">
    <property type="protein sequence ID" value="MFD1485484.1"/>
    <property type="molecule type" value="Genomic_DNA"/>
</dbReference>
<dbReference type="CDD" id="cd00082">
    <property type="entry name" value="HisKA"/>
    <property type="match status" value="1"/>
</dbReference>
<dbReference type="InterPro" id="IPR005467">
    <property type="entry name" value="His_kinase_dom"/>
</dbReference>
<keyword evidence="15" id="KW-1185">Reference proteome</keyword>
<evidence type="ECO:0000256" key="8">
    <source>
        <dbReference type="ARBA" id="ARBA00022989"/>
    </source>
</evidence>
<organism evidence="14 15">
    <name type="scientific">Lacticaseibacillus baoqingensis</name>
    <dbReference type="NCBI Taxonomy" id="2486013"/>
    <lineage>
        <taxon>Bacteria</taxon>
        <taxon>Bacillati</taxon>
        <taxon>Bacillota</taxon>
        <taxon>Bacilli</taxon>
        <taxon>Lactobacillales</taxon>
        <taxon>Lactobacillaceae</taxon>
        <taxon>Lacticaseibacillus</taxon>
    </lineage>
</organism>
<evidence type="ECO:0000256" key="6">
    <source>
        <dbReference type="ARBA" id="ARBA00022692"/>
    </source>
</evidence>
<dbReference type="Pfam" id="PF02518">
    <property type="entry name" value="HATPase_c"/>
    <property type="match status" value="1"/>
</dbReference>
<feature type="domain" description="Histidine kinase" evidence="12">
    <location>
        <begin position="248"/>
        <end position="460"/>
    </location>
</feature>
<keyword evidence="4" id="KW-0597">Phosphoprotein</keyword>
<dbReference type="InterPro" id="IPR036097">
    <property type="entry name" value="HisK_dim/P_sf"/>
</dbReference>
<reference evidence="15" key="1">
    <citation type="journal article" date="2019" name="Int. J. Syst. Evol. Microbiol.">
        <title>The Global Catalogue of Microorganisms (GCM) 10K type strain sequencing project: providing services to taxonomists for standard genome sequencing and annotation.</title>
        <authorList>
            <consortium name="The Broad Institute Genomics Platform"/>
            <consortium name="The Broad Institute Genome Sequencing Center for Infectious Disease"/>
            <person name="Wu L."/>
            <person name="Ma J."/>
        </authorList>
    </citation>
    <scope>NUCLEOTIDE SEQUENCE [LARGE SCALE GENOMIC DNA]</scope>
    <source>
        <strain evidence="15">CCM 8903</strain>
    </source>
</reference>
<dbReference type="Gene3D" id="3.30.565.10">
    <property type="entry name" value="Histidine kinase-like ATPase, C-terminal domain"/>
    <property type="match status" value="1"/>
</dbReference>
<evidence type="ECO:0000256" key="11">
    <source>
        <dbReference type="SAM" id="Phobius"/>
    </source>
</evidence>
<dbReference type="InterPro" id="IPR050428">
    <property type="entry name" value="TCS_sensor_his_kinase"/>
</dbReference>
<proteinExistence type="predicted"/>
<dbReference type="Proteomes" id="UP001597252">
    <property type="component" value="Unassembled WGS sequence"/>
</dbReference>
<evidence type="ECO:0000259" key="12">
    <source>
        <dbReference type="PROSITE" id="PS50109"/>
    </source>
</evidence>
<keyword evidence="10 11" id="KW-0472">Membrane</keyword>
<accession>A0ABW4E6G5</accession>
<dbReference type="InterPro" id="IPR003660">
    <property type="entry name" value="HAMP_dom"/>
</dbReference>
<comment type="catalytic activity">
    <reaction evidence="1">
        <text>ATP + protein L-histidine = ADP + protein N-phospho-L-histidine.</text>
        <dbReference type="EC" id="2.7.13.3"/>
    </reaction>
</comment>
<protein>
    <recommendedName>
        <fullName evidence="3">histidine kinase</fullName>
        <ecNumber evidence="3">2.7.13.3</ecNumber>
    </recommendedName>
</protein>
<evidence type="ECO:0000256" key="9">
    <source>
        <dbReference type="ARBA" id="ARBA00023012"/>
    </source>
</evidence>
<dbReference type="PROSITE" id="PS50885">
    <property type="entry name" value="HAMP"/>
    <property type="match status" value="1"/>
</dbReference>
<feature type="domain" description="HAMP" evidence="13">
    <location>
        <begin position="184"/>
        <end position="240"/>
    </location>
</feature>
<dbReference type="SUPFAM" id="SSF55874">
    <property type="entry name" value="ATPase domain of HSP90 chaperone/DNA topoisomerase II/histidine kinase"/>
    <property type="match status" value="1"/>
</dbReference>
<dbReference type="InterPro" id="IPR036890">
    <property type="entry name" value="HATPase_C_sf"/>
</dbReference>
<dbReference type="SMART" id="SM00304">
    <property type="entry name" value="HAMP"/>
    <property type="match status" value="1"/>
</dbReference>
<evidence type="ECO:0000256" key="5">
    <source>
        <dbReference type="ARBA" id="ARBA00022679"/>
    </source>
</evidence>
<keyword evidence="5" id="KW-0808">Transferase</keyword>
<comment type="caution">
    <text evidence="14">The sequence shown here is derived from an EMBL/GenBank/DDBJ whole genome shotgun (WGS) entry which is preliminary data.</text>
</comment>
<dbReference type="PANTHER" id="PTHR45436">
    <property type="entry name" value="SENSOR HISTIDINE KINASE YKOH"/>
    <property type="match status" value="1"/>
</dbReference>
<evidence type="ECO:0000256" key="7">
    <source>
        <dbReference type="ARBA" id="ARBA00022777"/>
    </source>
</evidence>
<dbReference type="SUPFAM" id="SSF47384">
    <property type="entry name" value="Homodimeric domain of signal transducing histidine kinase"/>
    <property type="match status" value="1"/>
</dbReference>
<dbReference type="GO" id="GO:0016301">
    <property type="term" value="F:kinase activity"/>
    <property type="evidence" value="ECO:0007669"/>
    <property type="project" value="UniProtKB-KW"/>
</dbReference>
<dbReference type="Gene3D" id="1.10.287.130">
    <property type="match status" value="1"/>
</dbReference>
<dbReference type="InterPro" id="IPR004358">
    <property type="entry name" value="Sig_transdc_His_kin-like_C"/>
</dbReference>
<sequence>MRRKKEGISNAARISQAYAVLLVVLVTMIGLATISVVGVHLVRTKRDDANQLMTTLNKTFVGNKPDWDYWRDTANFNSHANFVRVTVQYPDKKPQRFYSHNAKKFLRDNWQTWALWAHIQYQDDQGIYYHRVQKVRHKGAVVTFELWLSLNNMLELFKLILSVIVVIAFIGLGMGIWMIQILARRLNQPLVQLTQAAHTIVEAEDTTYHETLPVPPNPQEVQTLSREFNRLLQSLNTQVIRDHQFVSDASHELRTPLAAIRGHVGLIRRHAATHPEIIPDSLATIESESLKMQRLIERLLALSRMDHAHLQADWFDLGQLVARVVPAYQAQGQQPITLDVAQQVLAYGNQDSIEQILVILLNNAQKYTPTAAPITIQVIRNADQACLRVGDQGVGIADAFKEKVFDRFYRVDASRSKAVGGTGLGLAIAKRLTTLNHGELTVQDNHPQGSVFTLKLPTTTMEP</sequence>
<dbReference type="Gene3D" id="6.10.340.10">
    <property type="match status" value="1"/>
</dbReference>
<evidence type="ECO:0000256" key="4">
    <source>
        <dbReference type="ARBA" id="ARBA00022553"/>
    </source>
</evidence>
<name>A0ABW4E6G5_9LACO</name>
<evidence type="ECO:0000256" key="10">
    <source>
        <dbReference type="ARBA" id="ARBA00023136"/>
    </source>
</evidence>
<evidence type="ECO:0000313" key="14">
    <source>
        <dbReference type="EMBL" id="MFD1485484.1"/>
    </source>
</evidence>
<comment type="subcellular location">
    <subcellularLocation>
        <location evidence="2">Membrane</location>
    </subcellularLocation>
</comment>
<evidence type="ECO:0000256" key="2">
    <source>
        <dbReference type="ARBA" id="ARBA00004370"/>
    </source>
</evidence>
<dbReference type="Pfam" id="PF00512">
    <property type="entry name" value="HisKA"/>
    <property type="match status" value="1"/>
</dbReference>
<dbReference type="PROSITE" id="PS50109">
    <property type="entry name" value="HIS_KIN"/>
    <property type="match status" value="1"/>
</dbReference>
<dbReference type="RefSeq" id="WP_125751162.1">
    <property type="nucleotide sequence ID" value="NZ_JBHTON010000029.1"/>
</dbReference>
<dbReference type="InterPro" id="IPR003594">
    <property type="entry name" value="HATPase_dom"/>
</dbReference>
<dbReference type="PRINTS" id="PR00344">
    <property type="entry name" value="BCTRLSENSOR"/>
</dbReference>
<evidence type="ECO:0000256" key="1">
    <source>
        <dbReference type="ARBA" id="ARBA00000085"/>
    </source>
</evidence>
<feature type="transmembrane region" description="Helical" evidence="11">
    <location>
        <begin position="156"/>
        <end position="179"/>
    </location>
</feature>
<dbReference type="InterPro" id="IPR003661">
    <property type="entry name" value="HisK_dim/P_dom"/>
</dbReference>
<keyword evidence="9" id="KW-0902">Two-component regulatory system</keyword>
<evidence type="ECO:0000256" key="3">
    <source>
        <dbReference type="ARBA" id="ARBA00012438"/>
    </source>
</evidence>
<dbReference type="PANTHER" id="PTHR45436:SF5">
    <property type="entry name" value="SENSOR HISTIDINE KINASE TRCS"/>
    <property type="match status" value="1"/>
</dbReference>
<evidence type="ECO:0000259" key="13">
    <source>
        <dbReference type="PROSITE" id="PS50885"/>
    </source>
</evidence>
<gene>
    <name evidence="14" type="ORF">ACFQ5J_09605</name>
</gene>
<keyword evidence="8 11" id="KW-1133">Transmembrane helix</keyword>
<feature type="transmembrane region" description="Helical" evidence="11">
    <location>
        <begin position="20"/>
        <end position="42"/>
    </location>
</feature>
<dbReference type="Pfam" id="PF00672">
    <property type="entry name" value="HAMP"/>
    <property type="match status" value="1"/>
</dbReference>
<dbReference type="EC" id="2.7.13.3" evidence="3"/>
<dbReference type="SMART" id="SM00387">
    <property type="entry name" value="HATPase_c"/>
    <property type="match status" value="1"/>
</dbReference>
<evidence type="ECO:0000313" key="15">
    <source>
        <dbReference type="Proteomes" id="UP001597252"/>
    </source>
</evidence>
<dbReference type="SMART" id="SM00388">
    <property type="entry name" value="HisKA"/>
    <property type="match status" value="1"/>
</dbReference>